<reference evidence="2" key="1">
    <citation type="submission" date="2020-12" db="EMBL/GenBank/DDBJ databases">
        <title>Clostridium thailandense sp. nov., a novel acetogenic bacterium isolated from peat land soil in Thailand.</title>
        <authorList>
            <person name="Chaikitkaew S."/>
            <person name="Birkeland N.K."/>
        </authorList>
    </citation>
    <scope>NUCLEOTIDE SEQUENCE</scope>
    <source>
        <strain evidence="2">PL3</strain>
    </source>
</reference>
<dbReference type="AlphaFoldDB" id="A0A949U414"/>
<dbReference type="EMBL" id="JAEEGC010000147">
    <property type="protein sequence ID" value="MBV7276014.1"/>
    <property type="molecule type" value="Genomic_DNA"/>
</dbReference>
<name>A0A949U414_9CLOT</name>
<evidence type="ECO:0000313" key="3">
    <source>
        <dbReference type="Proteomes" id="UP000694308"/>
    </source>
</evidence>
<dbReference type="GO" id="GO:0016020">
    <property type="term" value="C:membrane"/>
    <property type="evidence" value="ECO:0007669"/>
    <property type="project" value="TreeGrafter"/>
</dbReference>
<sequence>MNQNGIISKVIVNYKGKFFEISTKFRNGNDELIMFIHGLGCSKNSFEHVWDSSEFENYSLLTFDLVGYGDSSKPMDFSYDMEEQAELCNLLLNQFQYDKIHIVAHSMGGAIGLLLAERIKDRLASFISVEGNLIGDDCGIVSRKTVGYSFEEFQNKLFDKLIMSSRLSEDLSSKLWGEMLAKCNSSAFYKSAQSLVEWSDSNKLLSLFIDLKVNKKYIYGDKNSQMDVLKMLKDIERISISSSGHFIMSDNPYEFYKKLYNIM</sequence>
<dbReference type="InterPro" id="IPR000073">
    <property type="entry name" value="AB_hydrolase_1"/>
</dbReference>
<comment type="caution">
    <text evidence="2">The sequence shown here is derived from an EMBL/GenBank/DDBJ whole genome shotgun (WGS) entry which is preliminary data.</text>
</comment>
<dbReference type="InterPro" id="IPR050266">
    <property type="entry name" value="AB_hydrolase_sf"/>
</dbReference>
<evidence type="ECO:0000259" key="1">
    <source>
        <dbReference type="Pfam" id="PF00561"/>
    </source>
</evidence>
<dbReference type="PANTHER" id="PTHR43798:SF33">
    <property type="entry name" value="HYDROLASE, PUTATIVE (AFU_ORTHOLOGUE AFUA_2G14860)-RELATED"/>
    <property type="match status" value="1"/>
</dbReference>
<dbReference type="GO" id="GO:0016787">
    <property type="term" value="F:hydrolase activity"/>
    <property type="evidence" value="ECO:0007669"/>
    <property type="project" value="UniProtKB-KW"/>
</dbReference>
<feature type="domain" description="AB hydrolase-1" evidence="1">
    <location>
        <begin position="32"/>
        <end position="131"/>
    </location>
</feature>
<evidence type="ECO:0000313" key="2">
    <source>
        <dbReference type="EMBL" id="MBV7276014.1"/>
    </source>
</evidence>
<protein>
    <submittedName>
        <fullName evidence="2">Alpha/beta fold hydrolase</fullName>
    </submittedName>
</protein>
<dbReference type="RefSeq" id="WP_218323058.1">
    <property type="nucleotide sequence ID" value="NZ_JAEEGC010000147.1"/>
</dbReference>
<dbReference type="Pfam" id="PF00561">
    <property type="entry name" value="Abhydrolase_1"/>
    <property type="match status" value="1"/>
</dbReference>
<keyword evidence="2" id="KW-0378">Hydrolase</keyword>
<keyword evidence="3" id="KW-1185">Reference proteome</keyword>
<proteinExistence type="predicted"/>
<dbReference type="Proteomes" id="UP000694308">
    <property type="component" value="Unassembled WGS sequence"/>
</dbReference>
<gene>
    <name evidence="2" type="ORF">I6U48_24280</name>
</gene>
<dbReference type="PANTHER" id="PTHR43798">
    <property type="entry name" value="MONOACYLGLYCEROL LIPASE"/>
    <property type="match status" value="1"/>
</dbReference>
<accession>A0A949U414</accession>
<organism evidence="2 3">
    <name type="scientific">Clostridium thailandense</name>
    <dbReference type="NCBI Taxonomy" id="2794346"/>
    <lineage>
        <taxon>Bacteria</taxon>
        <taxon>Bacillati</taxon>
        <taxon>Bacillota</taxon>
        <taxon>Clostridia</taxon>
        <taxon>Eubacteriales</taxon>
        <taxon>Clostridiaceae</taxon>
        <taxon>Clostridium</taxon>
    </lineage>
</organism>